<reference evidence="1" key="2">
    <citation type="journal article" date="2022" name="New Phytol.">
        <title>Evolutionary transition to the ectomycorrhizal habit in the genomes of a hyperdiverse lineage of mushroom-forming fungi.</title>
        <authorList>
            <person name="Looney B."/>
            <person name="Miyauchi S."/>
            <person name="Morin E."/>
            <person name="Drula E."/>
            <person name="Courty P.E."/>
            <person name="Kohler A."/>
            <person name="Kuo A."/>
            <person name="LaButti K."/>
            <person name="Pangilinan J."/>
            <person name="Lipzen A."/>
            <person name="Riley R."/>
            <person name="Andreopoulos W."/>
            <person name="He G."/>
            <person name="Johnson J."/>
            <person name="Nolan M."/>
            <person name="Tritt A."/>
            <person name="Barry K.W."/>
            <person name="Grigoriev I.V."/>
            <person name="Nagy L.G."/>
            <person name="Hibbett D."/>
            <person name="Henrissat B."/>
            <person name="Matheny P.B."/>
            <person name="Labbe J."/>
            <person name="Martin F.M."/>
        </authorList>
    </citation>
    <scope>NUCLEOTIDE SEQUENCE</scope>
    <source>
        <strain evidence="1">HHB10654</strain>
    </source>
</reference>
<evidence type="ECO:0000313" key="2">
    <source>
        <dbReference type="Proteomes" id="UP000814140"/>
    </source>
</evidence>
<proteinExistence type="predicted"/>
<reference evidence="1" key="1">
    <citation type="submission" date="2021-03" db="EMBL/GenBank/DDBJ databases">
        <authorList>
            <consortium name="DOE Joint Genome Institute"/>
            <person name="Ahrendt S."/>
            <person name="Looney B.P."/>
            <person name="Miyauchi S."/>
            <person name="Morin E."/>
            <person name="Drula E."/>
            <person name="Courty P.E."/>
            <person name="Chicoki N."/>
            <person name="Fauchery L."/>
            <person name="Kohler A."/>
            <person name="Kuo A."/>
            <person name="Labutti K."/>
            <person name="Pangilinan J."/>
            <person name="Lipzen A."/>
            <person name="Riley R."/>
            <person name="Andreopoulos W."/>
            <person name="He G."/>
            <person name="Johnson J."/>
            <person name="Barry K.W."/>
            <person name="Grigoriev I.V."/>
            <person name="Nagy L."/>
            <person name="Hibbett D."/>
            <person name="Henrissat B."/>
            <person name="Matheny P.B."/>
            <person name="Labbe J."/>
            <person name="Martin F."/>
        </authorList>
    </citation>
    <scope>NUCLEOTIDE SEQUENCE</scope>
    <source>
        <strain evidence="1">HHB10654</strain>
    </source>
</reference>
<comment type="caution">
    <text evidence="1">The sequence shown here is derived from an EMBL/GenBank/DDBJ whole genome shotgun (WGS) entry which is preliminary data.</text>
</comment>
<organism evidence="1 2">
    <name type="scientific">Artomyces pyxidatus</name>
    <dbReference type="NCBI Taxonomy" id="48021"/>
    <lineage>
        <taxon>Eukaryota</taxon>
        <taxon>Fungi</taxon>
        <taxon>Dikarya</taxon>
        <taxon>Basidiomycota</taxon>
        <taxon>Agaricomycotina</taxon>
        <taxon>Agaricomycetes</taxon>
        <taxon>Russulales</taxon>
        <taxon>Auriscalpiaceae</taxon>
        <taxon>Artomyces</taxon>
    </lineage>
</organism>
<protein>
    <submittedName>
        <fullName evidence="1">Clavaminate synthase-like protein</fullName>
    </submittedName>
</protein>
<evidence type="ECO:0000313" key="1">
    <source>
        <dbReference type="EMBL" id="KAI0060382.1"/>
    </source>
</evidence>
<keyword evidence="2" id="KW-1185">Reference proteome</keyword>
<dbReference type="EMBL" id="MU277219">
    <property type="protein sequence ID" value="KAI0060382.1"/>
    <property type="molecule type" value="Genomic_DNA"/>
</dbReference>
<dbReference type="Proteomes" id="UP000814140">
    <property type="component" value="Unassembled WGS sequence"/>
</dbReference>
<gene>
    <name evidence="1" type="ORF">BV25DRAFT_1888364</name>
</gene>
<accession>A0ACB8SW14</accession>
<sequence>MSRSGNDEQTYVRPMLLADARTESSFDEIPVIDLHGATPTDSRTRREIADLIRDACVNVGFFYVKNHGVPESAALGALDAATRFFALPEDSKMKLDIHNSVNFKGYTALLGENADPDNRGDLHEGFDLGWEKLEDGSSRSGEEDGAMAGSNVWPSEVLVPGFRKAAMEYYHATVRLGQFLFPLFALALDLPEDFFSDKITKPAAIMRLLYYPPQTGVVDDRTMGIGAHTDYECFTILWQQDDIQALQVLNASGKWIDAVPIPGALVVNIGDQFARWTNDVFKSTVHRAVNRSGAERYSIPLFFGTDYNVRLEALPSCVSEDMPAKYEVVTAGEYVKSRLEATYAHSK</sequence>
<name>A0ACB8SW14_9AGAM</name>